<dbReference type="Pfam" id="PF00069">
    <property type="entry name" value="Pkinase"/>
    <property type="match status" value="1"/>
</dbReference>
<dbReference type="STRING" id="126957.T1IQL2"/>
<keyword evidence="8" id="KW-1185">Reference proteome</keyword>
<dbReference type="eggNOG" id="KOG1035">
    <property type="taxonomic scope" value="Eukaryota"/>
</dbReference>
<dbReference type="Proteomes" id="UP000014500">
    <property type="component" value="Unassembled WGS sequence"/>
</dbReference>
<dbReference type="PROSITE" id="PS50011">
    <property type="entry name" value="PROTEIN_KINASE_DOM"/>
    <property type="match status" value="1"/>
</dbReference>
<evidence type="ECO:0000256" key="3">
    <source>
        <dbReference type="ARBA" id="ARBA00022777"/>
    </source>
</evidence>
<organism evidence="7 8">
    <name type="scientific">Strigamia maritima</name>
    <name type="common">European centipede</name>
    <name type="synonym">Geophilus maritimus</name>
    <dbReference type="NCBI Taxonomy" id="126957"/>
    <lineage>
        <taxon>Eukaryota</taxon>
        <taxon>Metazoa</taxon>
        <taxon>Ecdysozoa</taxon>
        <taxon>Arthropoda</taxon>
        <taxon>Myriapoda</taxon>
        <taxon>Chilopoda</taxon>
        <taxon>Pleurostigmophora</taxon>
        <taxon>Geophilomorpha</taxon>
        <taxon>Linotaeniidae</taxon>
        <taxon>Strigamia</taxon>
    </lineage>
</organism>
<keyword evidence="3" id="KW-0418">Kinase</keyword>
<dbReference type="PANTHER" id="PTHR11042">
    <property type="entry name" value="EUKARYOTIC TRANSLATION INITIATION FACTOR 2-ALPHA KINASE EIF2-ALPHA KINASE -RELATED"/>
    <property type="match status" value="1"/>
</dbReference>
<evidence type="ECO:0000313" key="7">
    <source>
        <dbReference type="EnsemblMetazoa" id="SMAR003332-PA"/>
    </source>
</evidence>
<accession>T1IQL2</accession>
<keyword evidence="4" id="KW-0067">ATP-binding</keyword>
<feature type="domain" description="Protein kinase" evidence="6">
    <location>
        <begin position="1"/>
        <end position="200"/>
    </location>
</feature>
<dbReference type="PANTHER" id="PTHR11042:SF136">
    <property type="entry name" value="EIF-2-ALPHA KINASE GCN2"/>
    <property type="match status" value="1"/>
</dbReference>
<dbReference type="GO" id="GO:0005524">
    <property type="term" value="F:ATP binding"/>
    <property type="evidence" value="ECO:0007669"/>
    <property type="project" value="UniProtKB-KW"/>
</dbReference>
<dbReference type="HOGENOM" id="CLU_344300_0_0_1"/>
<proteinExistence type="predicted"/>
<evidence type="ECO:0000313" key="8">
    <source>
        <dbReference type="Proteomes" id="UP000014500"/>
    </source>
</evidence>
<dbReference type="AlphaFoldDB" id="T1IQL2"/>
<dbReference type="GO" id="GO:0004694">
    <property type="term" value="F:eukaryotic translation initiation factor 2alpha kinase activity"/>
    <property type="evidence" value="ECO:0007669"/>
    <property type="project" value="TreeGrafter"/>
</dbReference>
<feature type="compositionally biased region" description="Low complexity" evidence="5">
    <location>
        <begin position="771"/>
        <end position="780"/>
    </location>
</feature>
<dbReference type="InterPro" id="IPR011009">
    <property type="entry name" value="Kinase-like_dom_sf"/>
</dbReference>
<dbReference type="GO" id="GO:1990625">
    <property type="term" value="P:negative regulation of cytoplasmic translational initiation in response to stress"/>
    <property type="evidence" value="ECO:0007669"/>
    <property type="project" value="TreeGrafter"/>
</dbReference>
<feature type="region of interest" description="Disordered" evidence="5">
    <location>
        <begin position="56"/>
        <end position="78"/>
    </location>
</feature>
<dbReference type="SUPFAM" id="SSF56112">
    <property type="entry name" value="Protein kinase-like (PK-like)"/>
    <property type="match status" value="2"/>
</dbReference>
<protein>
    <recommendedName>
        <fullName evidence="6">Protein kinase domain-containing protein</fullName>
    </recommendedName>
</protein>
<dbReference type="GO" id="GO:0005634">
    <property type="term" value="C:nucleus"/>
    <property type="evidence" value="ECO:0007669"/>
    <property type="project" value="TreeGrafter"/>
</dbReference>
<dbReference type="EMBL" id="JH431312">
    <property type="status" value="NOT_ANNOTATED_CDS"/>
    <property type="molecule type" value="Genomic_DNA"/>
</dbReference>
<reference evidence="7" key="2">
    <citation type="submission" date="2015-02" db="UniProtKB">
        <authorList>
            <consortium name="EnsemblMetazoa"/>
        </authorList>
    </citation>
    <scope>IDENTIFICATION</scope>
</reference>
<evidence type="ECO:0000256" key="5">
    <source>
        <dbReference type="SAM" id="MobiDB-lite"/>
    </source>
</evidence>
<reference evidence="8" key="1">
    <citation type="submission" date="2011-05" db="EMBL/GenBank/DDBJ databases">
        <authorList>
            <person name="Richards S.R."/>
            <person name="Qu J."/>
            <person name="Jiang H."/>
            <person name="Jhangiani S.N."/>
            <person name="Agravi P."/>
            <person name="Goodspeed R."/>
            <person name="Gross S."/>
            <person name="Mandapat C."/>
            <person name="Jackson L."/>
            <person name="Mathew T."/>
            <person name="Pu L."/>
            <person name="Thornton R."/>
            <person name="Saada N."/>
            <person name="Wilczek-Boney K.B."/>
            <person name="Lee S."/>
            <person name="Kovar C."/>
            <person name="Wu Y."/>
            <person name="Scherer S.E."/>
            <person name="Worley K.C."/>
            <person name="Muzny D.M."/>
            <person name="Gibbs R."/>
        </authorList>
    </citation>
    <scope>NUCLEOTIDE SEQUENCE</scope>
    <source>
        <strain evidence="8">Brora</strain>
    </source>
</reference>
<name>T1IQL2_STRMM</name>
<keyword evidence="1" id="KW-0808">Transferase</keyword>
<dbReference type="InterPro" id="IPR000719">
    <property type="entry name" value="Prot_kinase_dom"/>
</dbReference>
<dbReference type="GO" id="GO:0005829">
    <property type="term" value="C:cytosol"/>
    <property type="evidence" value="ECO:0007669"/>
    <property type="project" value="TreeGrafter"/>
</dbReference>
<feature type="region of interest" description="Disordered" evidence="5">
    <location>
        <begin position="263"/>
        <end position="285"/>
    </location>
</feature>
<keyword evidence="2" id="KW-0547">Nucleotide-binding</keyword>
<dbReference type="EnsemblMetazoa" id="SMAR003332-RA">
    <property type="protein sequence ID" value="SMAR003332-PA"/>
    <property type="gene ID" value="SMAR003332"/>
</dbReference>
<evidence type="ECO:0000256" key="1">
    <source>
        <dbReference type="ARBA" id="ARBA00022679"/>
    </source>
</evidence>
<evidence type="ECO:0000256" key="4">
    <source>
        <dbReference type="ARBA" id="ARBA00022840"/>
    </source>
</evidence>
<feature type="region of interest" description="Disordered" evidence="5">
    <location>
        <begin position="771"/>
        <end position="822"/>
    </location>
</feature>
<dbReference type="SMART" id="SM00220">
    <property type="entry name" value="S_TKc"/>
    <property type="match status" value="1"/>
</dbReference>
<evidence type="ECO:0000259" key="6">
    <source>
        <dbReference type="PROSITE" id="PS50011"/>
    </source>
</evidence>
<sequence length="822" mass="93254">MTTLRNAIDEGVFKDDELRLWSTFKEIVEALVNLHQQDTVLGDLKPENIFLDSNGHATIKSSEDSPTSDAVDKPSTNVNTNSLEKIASSTASLNDETIVPVEPVEPVETNFYAAPEIDHSPKVDIYSLGIILFEMWFPLMTTEKRVEVLTKIRELNIPIDLQIATFAPFPATIVCWLTTHDIECRPTASDLLSYLNMNLFKSTIECFNTFNDRRRCSTQEVMFHMYIELKFEDELQRAIINQILPVQKEKKLPVVIPQGPVIKDLEEEDEETPTTSQEQRLPESKLQTNGQDILRNILIAARLRICERDIDLASEICTLICKRGCFLQKITEELCNSNQNIESEWTESENVTPVDCKNEIIEEIDKKSEMSDNIEEIATFFESVSKTVTVESTTKTTRSESISKTETLEITSKTGTSETTSKTTTSEIISKTATIEVMSKAVSESPSKSPTPDSSSMETLRNAIDMGMFKDERRLWYSFKEIVDRLAHIHQHNDALDTSSKNIKSNTLKDGGIWTSLYSAPEINSSNYSPKVDVYSLGIIFFEMWFPPLPAEKRFNILNNIKNLNIPMDFQIATCAPFPAIIVCWLLTHHVDSRPTASDLLSFLNLNSFIHALEYFNTFNNDEENSEKKKDLFYTYVGLKFEYIVQEAIIKQILQPVPEESDEQVQDFENLKKKSSRKQSVFVNVSQSSMYDREEEATTSRQRGILGLDLHINGQNILQSVLDLTRLRMSRGTIDIESKVSELINKRANFLKQINLQQQFSDEEFRESSVDIDSSIGSGSRDFENGSVTETKRGEKSKCNISEIASAPVMHDNTSESAEDLS</sequence>
<dbReference type="InterPro" id="IPR050339">
    <property type="entry name" value="CC_SR_Kinase"/>
</dbReference>
<evidence type="ECO:0000256" key="2">
    <source>
        <dbReference type="ARBA" id="ARBA00022741"/>
    </source>
</evidence>
<dbReference type="Gene3D" id="1.10.510.10">
    <property type="entry name" value="Transferase(Phosphotransferase) domain 1"/>
    <property type="match status" value="2"/>
</dbReference>